<reference evidence="2 3" key="1">
    <citation type="journal article" date="2017" name="PLoS Biol.">
        <title>The sea cucumber genome provides insights into morphological evolution and visceral regeneration.</title>
        <authorList>
            <person name="Zhang X."/>
            <person name="Sun L."/>
            <person name="Yuan J."/>
            <person name="Sun Y."/>
            <person name="Gao Y."/>
            <person name="Zhang L."/>
            <person name="Li S."/>
            <person name="Dai H."/>
            <person name="Hamel J.F."/>
            <person name="Liu C."/>
            <person name="Yu Y."/>
            <person name="Liu S."/>
            <person name="Lin W."/>
            <person name="Guo K."/>
            <person name="Jin S."/>
            <person name="Xu P."/>
            <person name="Storey K.B."/>
            <person name="Huan P."/>
            <person name="Zhang T."/>
            <person name="Zhou Y."/>
            <person name="Zhang J."/>
            <person name="Lin C."/>
            <person name="Li X."/>
            <person name="Xing L."/>
            <person name="Huo D."/>
            <person name="Sun M."/>
            <person name="Wang L."/>
            <person name="Mercier A."/>
            <person name="Li F."/>
            <person name="Yang H."/>
            <person name="Xiang J."/>
        </authorList>
    </citation>
    <scope>NUCLEOTIDE SEQUENCE [LARGE SCALE GENOMIC DNA]</scope>
    <source>
        <strain evidence="2">Shaxun</strain>
        <tissue evidence="2">Muscle</tissue>
    </source>
</reference>
<evidence type="ECO:0000313" key="3">
    <source>
        <dbReference type="Proteomes" id="UP000230750"/>
    </source>
</evidence>
<protein>
    <submittedName>
        <fullName evidence="2">Uncharacterized protein</fullName>
    </submittedName>
</protein>
<organism evidence="2 3">
    <name type="scientific">Stichopus japonicus</name>
    <name type="common">Sea cucumber</name>
    <dbReference type="NCBI Taxonomy" id="307972"/>
    <lineage>
        <taxon>Eukaryota</taxon>
        <taxon>Metazoa</taxon>
        <taxon>Echinodermata</taxon>
        <taxon>Eleutherozoa</taxon>
        <taxon>Echinozoa</taxon>
        <taxon>Holothuroidea</taxon>
        <taxon>Aspidochirotacea</taxon>
        <taxon>Aspidochirotida</taxon>
        <taxon>Stichopodidae</taxon>
        <taxon>Apostichopus</taxon>
    </lineage>
</organism>
<dbReference type="Proteomes" id="UP000230750">
    <property type="component" value="Unassembled WGS sequence"/>
</dbReference>
<evidence type="ECO:0000256" key="1">
    <source>
        <dbReference type="SAM" id="MobiDB-lite"/>
    </source>
</evidence>
<accession>A0A2G8JI70</accession>
<dbReference type="OrthoDB" id="10395049at2759"/>
<dbReference type="EMBL" id="MRZV01001900">
    <property type="protein sequence ID" value="PIK35454.1"/>
    <property type="molecule type" value="Genomic_DNA"/>
</dbReference>
<proteinExistence type="predicted"/>
<name>A0A2G8JI70_STIJA</name>
<feature type="region of interest" description="Disordered" evidence="1">
    <location>
        <begin position="16"/>
        <end position="36"/>
    </location>
</feature>
<keyword evidence="3" id="KW-1185">Reference proteome</keyword>
<dbReference type="AlphaFoldDB" id="A0A2G8JI70"/>
<gene>
    <name evidence="2" type="ORF">BSL78_27722</name>
</gene>
<evidence type="ECO:0000313" key="2">
    <source>
        <dbReference type="EMBL" id="PIK35454.1"/>
    </source>
</evidence>
<comment type="caution">
    <text evidence="2">The sequence shown here is derived from an EMBL/GenBank/DDBJ whole genome shotgun (WGS) entry which is preliminary data.</text>
</comment>
<sequence>MDSGELDFSEELLCESENADTLQQKADESRPAGITPEISDYIKKMVSEVVQHRPQNEGNLDQPEAKRARLDTIDDDKSSIFNACYSGSVIDTPEEETLLDSVVEPFLAGDTGPALPPKIADFIARMMTESCLTINLTRKFEPTSNLRIVISYNHTHKPIIWDKIKPGTRSKD</sequence>